<comment type="caution">
    <text evidence="1">The sequence shown here is derived from an EMBL/GenBank/DDBJ whole genome shotgun (WGS) entry which is preliminary data.</text>
</comment>
<dbReference type="EMBL" id="QPFP01000130">
    <property type="protein sequence ID" value="TEB20830.1"/>
    <property type="molecule type" value="Genomic_DNA"/>
</dbReference>
<protein>
    <submittedName>
        <fullName evidence="1">Uncharacterized protein</fullName>
    </submittedName>
</protein>
<dbReference type="AlphaFoldDB" id="A0A4Y7SG18"/>
<reference evidence="1 2" key="1">
    <citation type="journal article" date="2019" name="Nat. Ecol. Evol.">
        <title>Megaphylogeny resolves global patterns of mushroom evolution.</title>
        <authorList>
            <person name="Varga T."/>
            <person name="Krizsan K."/>
            <person name="Foldi C."/>
            <person name="Dima B."/>
            <person name="Sanchez-Garcia M."/>
            <person name="Sanchez-Ramirez S."/>
            <person name="Szollosi G.J."/>
            <person name="Szarkandi J.G."/>
            <person name="Papp V."/>
            <person name="Albert L."/>
            <person name="Andreopoulos W."/>
            <person name="Angelini C."/>
            <person name="Antonin V."/>
            <person name="Barry K.W."/>
            <person name="Bougher N.L."/>
            <person name="Buchanan P."/>
            <person name="Buyck B."/>
            <person name="Bense V."/>
            <person name="Catcheside P."/>
            <person name="Chovatia M."/>
            <person name="Cooper J."/>
            <person name="Damon W."/>
            <person name="Desjardin D."/>
            <person name="Finy P."/>
            <person name="Geml J."/>
            <person name="Haridas S."/>
            <person name="Hughes K."/>
            <person name="Justo A."/>
            <person name="Karasinski D."/>
            <person name="Kautmanova I."/>
            <person name="Kiss B."/>
            <person name="Kocsube S."/>
            <person name="Kotiranta H."/>
            <person name="LaButti K.M."/>
            <person name="Lechner B.E."/>
            <person name="Liimatainen K."/>
            <person name="Lipzen A."/>
            <person name="Lukacs Z."/>
            <person name="Mihaltcheva S."/>
            <person name="Morgado L.N."/>
            <person name="Niskanen T."/>
            <person name="Noordeloos M.E."/>
            <person name="Ohm R.A."/>
            <person name="Ortiz-Santana B."/>
            <person name="Ovrebo C."/>
            <person name="Racz N."/>
            <person name="Riley R."/>
            <person name="Savchenko A."/>
            <person name="Shiryaev A."/>
            <person name="Soop K."/>
            <person name="Spirin V."/>
            <person name="Szebenyi C."/>
            <person name="Tomsovsky M."/>
            <person name="Tulloss R.E."/>
            <person name="Uehling J."/>
            <person name="Grigoriev I.V."/>
            <person name="Vagvolgyi C."/>
            <person name="Papp T."/>
            <person name="Martin F.M."/>
            <person name="Miettinen O."/>
            <person name="Hibbett D.S."/>
            <person name="Nagy L.G."/>
        </authorList>
    </citation>
    <scope>NUCLEOTIDE SEQUENCE [LARGE SCALE GENOMIC DNA]</scope>
    <source>
        <strain evidence="1 2">FP101781</strain>
    </source>
</reference>
<evidence type="ECO:0000313" key="2">
    <source>
        <dbReference type="Proteomes" id="UP000298030"/>
    </source>
</evidence>
<dbReference type="Proteomes" id="UP000298030">
    <property type="component" value="Unassembled WGS sequence"/>
</dbReference>
<proteinExistence type="predicted"/>
<keyword evidence="2" id="KW-1185">Reference proteome</keyword>
<evidence type="ECO:0000313" key="1">
    <source>
        <dbReference type="EMBL" id="TEB20830.1"/>
    </source>
</evidence>
<sequence length="224" mass="24450">MLEVPSHVNVEIQVTHHSASPYEVRRSLFDGFKKLWCGVVPNEISLIARGGVVSLRIGTNRTIMLVFVPASQEDSLPMMTHVARSLETFHGEVQEALNSASFGSAAWVILDGSTLKRDNGSLSGSVAALPSPHRVQDVFEGISGSCNIHVVRYSITFEGTMESHHWVDLIGLFEPGAMGCANGQTVAGLHRIGLIQVPYGHSDRLSRLMNDWVLLQQLAALRIL</sequence>
<organism evidence="1 2">
    <name type="scientific">Coprinellus micaceus</name>
    <name type="common">Glistening ink-cap mushroom</name>
    <name type="synonym">Coprinus micaceus</name>
    <dbReference type="NCBI Taxonomy" id="71717"/>
    <lineage>
        <taxon>Eukaryota</taxon>
        <taxon>Fungi</taxon>
        <taxon>Dikarya</taxon>
        <taxon>Basidiomycota</taxon>
        <taxon>Agaricomycotina</taxon>
        <taxon>Agaricomycetes</taxon>
        <taxon>Agaricomycetidae</taxon>
        <taxon>Agaricales</taxon>
        <taxon>Agaricineae</taxon>
        <taxon>Psathyrellaceae</taxon>
        <taxon>Coprinellus</taxon>
    </lineage>
</organism>
<gene>
    <name evidence="1" type="ORF">FA13DRAFT_1800588</name>
</gene>
<name>A0A4Y7SG18_COPMI</name>
<accession>A0A4Y7SG18</accession>